<evidence type="ECO:0000256" key="1">
    <source>
        <dbReference type="SAM" id="Coils"/>
    </source>
</evidence>
<proteinExistence type="predicted"/>
<evidence type="ECO:0000313" key="3">
    <source>
        <dbReference type="EMBL" id="VFK31888.1"/>
    </source>
</evidence>
<organism evidence="3">
    <name type="scientific">Candidatus Kentrum sp. LPFa</name>
    <dbReference type="NCBI Taxonomy" id="2126335"/>
    <lineage>
        <taxon>Bacteria</taxon>
        <taxon>Pseudomonadati</taxon>
        <taxon>Pseudomonadota</taxon>
        <taxon>Gammaproteobacteria</taxon>
        <taxon>Candidatus Kentrum</taxon>
    </lineage>
</organism>
<name>A0A450XRI5_9GAMM</name>
<sequence>MTDDYNYIVFMHLQDKGNAWTALEEHVQWFDQCLNPTDKKLQGMLAIFVDPGWLSLLNTIGTDFDPVKMAKEFGRINEIEEKVHQLKKEHFSIDKRVRLVTAKTLYPILNNLRGGKPGLEATRLKNFLVGNDPRVRYDTAKVVEAIIRVRHFGSGIPVLRVDWDALLNKGTLPHLLDKVVSRIPPYCHELADNHRVNSYLISGQYKQPDNDDPSSWTINDFNTAFATRMFPALVPTEKVIKWLNDKSRLGRDKEGNIIDGTITEKDLNELTKEGAFDKKVMIEYYGLENPSTGLASLGSNPRESVVSGAGLVISEGAILDLPPFSNFQENVMWIDDYLKYELHRALGHFAKVTTPVSNDREEIPCRYPDTVVYKDRVLGGQGNLRRYTLGEYIPTLFWGILMDGWINASGGKESTFVATLDRTLKRGVFDASDRDELREALIKMAVERINKLIRLWSNLKTKVDPSFASLWVGSGEDAIGEVIKGLTLPPNDWLGWGLLDRPLEKFENGEIKNIAELRDPLRRRVLRLINDMCTYIDWALEWPKFVQSVRTIKVGELEFDVSYVPRG</sequence>
<keyword evidence="1" id="KW-0175">Coiled coil</keyword>
<protein>
    <submittedName>
        <fullName evidence="3">Uncharacterized protein</fullName>
    </submittedName>
</protein>
<dbReference type="AlphaFoldDB" id="A0A450XRI5"/>
<reference evidence="3" key="1">
    <citation type="submission" date="2019-02" db="EMBL/GenBank/DDBJ databases">
        <authorList>
            <person name="Gruber-Vodicka R. H."/>
            <person name="Seah K. B. B."/>
        </authorList>
    </citation>
    <scope>NUCLEOTIDE SEQUENCE</scope>
    <source>
        <strain evidence="2">BECK_S312</strain>
        <strain evidence="3">BECK_S426</strain>
    </source>
</reference>
<dbReference type="EMBL" id="CAADFP010000151">
    <property type="protein sequence ID" value="VFK31888.1"/>
    <property type="molecule type" value="Genomic_DNA"/>
</dbReference>
<dbReference type="EMBL" id="CAADFM010000147">
    <property type="protein sequence ID" value="VFK16451.1"/>
    <property type="molecule type" value="Genomic_DNA"/>
</dbReference>
<evidence type="ECO:0000313" key="2">
    <source>
        <dbReference type="EMBL" id="VFK16451.1"/>
    </source>
</evidence>
<gene>
    <name evidence="2" type="ORF">BECKLPF1236A_GA0070988_101473</name>
    <name evidence="3" type="ORF">BECKLPF1236C_GA0070990_101513</name>
</gene>
<accession>A0A450XRI5</accession>
<feature type="coiled-coil region" evidence="1">
    <location>
        <begin position="69"/>
        <end position="96"/>
    </location>
</feature>